<accession>W3XJS4</accession>
<evidence type="ECO:0000256" key="3">
    <source>
        <dbReference type="ARBA" id="ARBA00022989"/>
    </source>
</evidence>
<dbReference type="InterPro" id="IPR052337">
    <property type="entry name" value="SAT4-like"/>
</dbReference>
<evidence type="ECO:0000256" key="1">
    <source>
        <dbReference type="ARBA" id="ARBA00004141"/>
    </source>
</evidence>
<dbReference type="PANTHER" id="PTHR33048">
    <property type="entry name" value="PTH11-LIKE INTEGRAL MEMBRANE PROTEIN (AFU_ORTHOLOGUE AFUA_5G11245)"/>
    <property type="match status" value="1"/>
</dbReference>
<proteinExistence type="inferred from homology"/>
<feature type="domain" description="Rhodopsin" evidence="8">
    <location>
        <begin position="60"/>
        <end position="299"/>
    </location>
</feature>
<keyword evidence="10" id="KW-1185">Reference proteome</keyword>
<dbReference type="RefSeq" id="XP_007826840.1">
    <property type="nucleotide sequence ID" value="XM_007828649.1"/>
</dbReference>
<protein>
    <recommendedName>
        <fullName evidence="8">Rhodopsin domain-containing protein</fullName>
    </recommendedName>
</protein>
<feature type="transmembrane region" description="Helical" evidence="7">
    <location>
        <begin position="271"/>
        <end position="294"/>
    </location>
</feature>
<feature type="transmembrane region" description="Helical" evidence="7">
    <location>
        <begin position="119"/>
        <end position="143"/>
    </location>
</feature>
<dbReference type="AlphaFoldDB" id="W3XJS4"/>
<keyword evidence="2 7" id="KW-0812">Transmembrane</keyword>
<sequence length="360" mass="40867">MALQSNVEDCVMSHCTIPEALVTKNVTQTTCGAAPREARVDYLEMSVILMVFATISVWSRLIYKFFYTTTGLRADDWFILATWVACIPSAVVNHVFLMANGLGRDIWTLAPDTLTRFAIGFWLMELLYFFESFMLKLSMIAFYLTIFPGRNVRRILLLTGLFDLLYGITFVLVPFGQCVPLSHFWNQFQGSQGTCIDFNALAWANGSISIAIDLWLITIPIYQLRKLQLSKWKKIGVGAMFVVGSFVTVISVIRLVFLVLMKGSINLTWDYFNVCFWSTLEIMIGIMCTCMPTLRLILVRVTRRVSSTIKDNSYYMSRRKSYATKESSTEMSATVVESKRDNEEGLSIHGSDKDLTRGTI</sequence>
<dbReference type="EMBL" id="KI912109">
    <property type="protein sequence ID" value="ETS86240.1"/>
    <property type="molecule type" value="Genomic_DNA"/>
</dbReference>
<dbReference type="GeneID" id="19265081"/>
<dbReference type="OrthoDB" id="2496787at2759"/>
<comment type="subcellular location">
    <subcellularLocation>
        <location evidence="1">Membrane</location>
        <topology evidence="1">Multi-pass membrane protein</topology>
    </subcellularLocation>
</comment>
<dbReference type="eggNOG" id="ENOG502SKG6">
    <property type="taxonomic scope" value="Eukaryota"/>
</dbReference>
<feature type="transmembrane region" description="Helical" evidence="7">
    <location>
        <begin position="78"/>
        <end position="99"/>
    </location>
</feature>
<dbReference type="InterPro" id="IPR049326">
    <property type="entry name" value="Rhodopsin_dom_fungi"/>
</dbReference>
<dbReference type="Pfam" id="PF20684">
    <property type="entry name" value="Fung_rhodopsin"/>
    <property type="match status" value="1"/>
</dbReference>
<organism evidence="9 10">
    <name type="scientific">Pestalotiopsis fici (strain W106-1 / CGMCC3.15140)</name>
    <dbReference type="NCBI Taxonomy" id="1229662"/>
    <lineage>
        <taxon>Eukaryota</taxon>
        <taxon>Fungi</taxon>
        <taxon>Dikarya</taxon>
        <taxon>Ascomycota</taxon>
        <taxon>Pezizomycotina</taxon>
        <taxon>Sordariomycetes</taxon>
        <taxon>Xylariomycetidae</taxon>
        <taxon>Amphisphaeriales</taxon>
        <taxon>Sporocadaceae</taxon>
        <taxon>Pestalotiopsis</taxon>
    </lineage>
</organism>
<gene>
    <name evidence="9" type="ORF">PFICI_00068</name>
</gene>
<feature type="transmembrane region" description="Helical" evidence="7">
    <location>
        <begin position="155"/>
        <end position="175"/>
    </location>
</feature>
<evidence type="ECO:0000256" key="4">
    <source>
        <dbReference type="ARBA" id="ARBA00023136"/>
    </source>
</evidence>
<keyword evidence="4 7" id="KW-0472">Membrane</keyword>
<evidence type="ECO:0000256" key="2">
    <source>
        <dbReference type="ARBA" id="ARBA00022692"/>
    </source>
</evidence>
<dbReference type="InParanoid" id="W3XJS4"/>
<dbReference type="Proteomes" id="UP000030651">
    <property type="component" value="Unassembled WGS sequence"/>
</dbReference>
<name>W3XJS4_PESFW</name>
<evidence type="ECO:0000256" key="7">
    <source>
        <dbReference type="SAM" id="Phobius"/>
    </source>
</evidence>
<reference evidence="10" key="1">
    <citation type="journal article" date="2015" name="BMC Genomics">
        <title>Genomic and transcriptomic analysis of the endophytic fungus Pestalotiopsis fici reveals its lifestyle and high potential for synthesis of natural products.</title>
        <authorList>
            <person name="Wang X."/>
            <person name="Zhang X."/>
            <person name="Liu L."/>
            <person name="Xiang M."/>
            <person name="Wang W."/>
            <person name="Sun X."/>
            <person name="Che Y."/>
            <person name="Guo L."/>
            <person name="Liu G."/>
            <person name="Guo L."/>
            <person name="Wang C."/>
            <person name="Yin W.B."/>
            <person name="Stadler M."/>
            <person name="Zhang X."/>
            <person name="Liu X."/>
        </authorList>
    </citation>
    <scope>NUCLEOTIDE SEQUENCE [LARGE SCALE GENOMIC DNA]</scope>
    <source>
        <strain evidence="10">W106-1 / CGMCC3.15140</strain>
    </source>
</reference>
<evidence type="ECO:0000256" key="6">
    <source>
        <dbReference type="SAM" id="MobiDB-lite"/>
    </source>
</evidence>
<feature type="region of interest" description="Disordered" evidence="6">
    <location>
        <begin position="326"/>
        <end position="360"/>
    </location>
</feature>
<dbReference type="HOGENOM" id="CLU_028200_6_4_1"/>
<evidence type="ECO:0000259" key="8">
    <source>
        <dbReference type="Pfam" id="PF20684"/>
    </source>
</evidence>
<dbReference type="KEGG" id="pfy:PFICI_00068"/>
<comment type="similarity">
    <text evidence="5">Belongs to the SAT4 family.</text>
</comment>
<feature type="compositionally biased region" description="Basic and acidic residues" evidence="6">
    <location>
        <begin position="350"/>
        <end position="360"/>
    </location>
</feature>
<dbReference type="OMA" id="PTYEMEA"/>
<evidence type="ECO:0000256" key="5">
    <source>
        <dbReference type="ARBA" id="ARBA00038359"/>
    </source>
</evidence>
<feature type="transmembrane region" description="Helical" evidence="7">
    <location>
        <begin position="235"/>
        <end position="259"/>
    </location>
</feature>
<evidence type="ECO:0000313" key="9">
    <source>
        <dbReference type="EMBL" id="ETS86240.1"/>
    </source>
</evidence>
<dbReference type="GO" id="GO:0016020">
    <property type="term" value="C:membrane"/>
    <property type="evidence" value="ECO:0007669"/>
    <property type="project" value="UniProtKB-SubCell"/>
</dbReference>
<dbReference type="PANTHER" id="PTHR33048:SF143">
    <property type="entry name" value="EXTRACELLULAR MEMBRANE PROTEIN CFEM DOMAIN-CONTAINING PROTEIN-RELATED"/>
    <property type="match status" value="1"/>
</dbReference>
<feature type="transmembrane region" description="Helical" evidence="7">
    <location>
        <begin position="200"/>
        <end position="223"/>
    </location>
</feature>
<evidence type="ECO:0000313" key="10">
    <source>
        <dbReference type="Proteomes" id="UP000030651"/>
    </source>
</evidence>
<keyword evidence="3 7" id="KW-1133">Transmembrane helix</keyword>
<feature type="transmembrane region" description="Helical" evidence="7">
    <location>
        <begin position="45"/>
        <end position="66"/>
    </location>
</feature>